<evidence type="ECO:0000256" key="1">
    <source>
        <dbReference type="ARBA" id="ARBA00022630"/>
    </source>
</evidence>
<dbReference type="AlphaFoldDB" id="A0A0U1CXS3"/>
<dbReference type="Gene3D" id="3.30.43.10">
    <property type="entry name" value="Uridine Diphospho-n-acetylenolpyruvylglucosamine Reductase, domain 2"/>
    <property type="match status" value="1"/>
</dbReference>
<dbReference type="Pfam" id="PF03450">
    <property type="entry name" value="CO_deh_flav_C"/>
    <property type="match status" value="1"/>
</dbReference>
<dbReference type="Gene3D" id="3.30.465.10">
    <property type="match status" value="1"/>
</dbReference>
<evidence type="ECO:0000256" key="2">
    <source>
        <dbReference type="ARBA" id="ARBA00022827"/>
    </source>
</evidence>
<dbReference type="InterPro" id="IPR051312">
    <property type="entry name" value="Diverse_Substr_Oxidored"/>
</dbReference>
<keyword evidence="6" id="KW-1185">Reference proteome</keyword>
<dbReference type="RefSeq" id="WP_141659126.1">
    <property type="nucleotide sequence ID" value="NZ_CTEC01000001.1"/>
</dbReference>
<dbReference type="GO" id="GO:0071949">
    <property type="term" value="F:FAD binding"/>
    <property type="evidence" value="ECO:0007669"/>
    <property type="project" value="InterPro"/>
</dbReference>
<dbReference type="PANTHER" id="PTHR42659:SF2">
    <property type="entry name" value="XANTHINE DEHYDROGENASE SUBUNIT C-RELATED"/>
    <property type="match status" value="1"/>
</dbReference>
<dbReference type="InterPro" id="IPR016166">
    <property type="entry name" value="FAD-bd_PCMH"/>
</dbReference>
<accession>A0A0U1CXS3</accession>
<dbReference type="InterPro" id="IPR005107">
    <property type="entry name" value="CO_DH_flav_C"/>
</dbReference>
<evidence type="ECO:0000313" key="5">
    <source>
        <dbReference type="EMBL" id="CQD02922.1"/>
    </source>
</evidence>
<dbReference type="Proteomes" id="UP000199601">
    <property type="component" value="Unassembled WGS sequence"/>
</dbReference>
<dbReference type="InterPro" id="IPR016169">
    <property type="entry name" value="FAD-bd_PCMH_sub2"/>
</dbReference>
<keyword evidence="1" id="KW-0285">Flavoprotein</keyword>
<protein>
    <submittedName>
        <fullName evidence="5">Carbon monoxide dehydrogenase</fullName>
    </submittedName>
</protein>
<evidence type="ECO:0000313" key="6">
    <source>
        <dbReference type="Proteomes" id="UP000199601"/>
    </source>
</evidence>
<reference evidence="6" key="1">
    <citation type="submission" date="2015-03" db="EMBL/GenBank/DDBJ databases">
        <authorList>
            <person name="Urmite Genomes"/>
        </authorList>
    </citation>
    <scope>NUCLEOTIDE SEQUENCE [LARGE SCALE GENOMIC DNA]</scope>
    <source>
        <strain evidence="6">CSUR P1344</strain>
    </source>
</reference>
<dbReference type="Pfam" id="PF00941">
    <property type="entry name" value="FAD_binding_5"/>
    <property type="match status" value="1"/>
</dbReference>
<feature type="domain" description="FAD-binding PCMH-type" evidence="4">
    <location>
        <begin position="1"/>
        <end position="176"/>
    </location>
</feature>
<dbReference type="EMBL" id="CTEC01000001">
    <property type="protein sequence ID" value="CQD02922.1"/>
    <property type="molecule type" value="Genomic_DNA"/>
</dbReference>
<proteinExistence type="predicted"/>
<evidence type="ECO:0000256" key="3">
    <source>
        <dbReference type="ARBA" id="ARBA00023002"/>
    </source>
</evidence>
<dbReference type="InterPro" id="IPR016167">
    <property type="entry name" value="FAD-bd_PCMH_sub1"/>
</dbReference>
<gene>
    <name evidence="5" type="ORF">BN000_00405</name>
</gene>
<organism evidence="5 6">
    <name type="scientific">Mycobacterium europaeum</name>
    <dbReference type="NCBI Taxonomy" id="761804"/>
    <lineage>
        <taxon>Bacteria</taxon>
        <taxon>Bacillati</taxon>
        <taxon>Actinomycetota</taxon>
        <taxon>Actinomycetes</taxon>
        <taxon>Mycobacteriales</taxon>
        <taxon>Mycobacteriaceae</taxon>
        <taxon>Mycobacterium</taxon>
        <taxon>Mycobacterium simiae complex</taxon>
    </lineage>
</organism>
<name>A0A0U1CXS3_9MYCO</name>
<dbReference type="Gene3D" id="3.30.390.50">
    <property type="entry name" value="CO dehydrogenase flavoprotein, C-terminal domain"/>
    <property type="match status" value="1"/>
</dbReference>
<dbReference type="GO" id="GO:0016491">
    <property type="term" value="F:oxidoreductase activity"/>
    <property type="evidence" value="ECO:0007669"/>
    <property type="project" value="UniProtKB-KW"/>
</dbReference>
<dbReference type="SUPFAM" id="SSF56176">
    <property type="entry name" value="FAD-binding/transporter-associated domain-like"/>
    <property type="match status" value="1"/>
</dbReference>
<dbReference type="SUPFAM" id="SSF55447">
    <property type="entry name" value="CO dehydrogenase flavoprotein C-terminal domain-like"/>
    <property type="match status" value="1"/>
</dbReference>
<sequence>MRPAVFDYVAASTVTEACAELGRDPEGTRVLAGGQSLMPRLVRRLDRPRRLVDICRIAELHELSATPDGVRMGAAVTQRTAELYPALQGFGVLAQALPGVGKVTTRNRGTVCGSLANANPAAELGVCLLLLGGEVTAISTRGLRRIAAEDFFLAPRRTALEDDELLHTVRYDRPQAGTVGHFEKVTIRGAGDTPLLSAAVSARLGADGATDVRIGVGGEGQKPTRAPSRITAPLTGALDDPAIEHASCSLAAELEFLSDTRACADHRRRLAIRIVARLLRRLREDLL</sequence>
<keyword evidence="2" id="KW-0274">FAD</keyword>
<dbReference type="PANTHER" id="PTHR42659">
    <property type="entry name" value="XANTHINE DEHYDROGENASE SUBUNIT C-RELATED"/>
    <property type="match status" value="1"/>
</dbReference>
<dbReference type="SMART" id="SM01092">
    <property type="entry name" value="CO_deh_flav_C"/>
    <property type="match status" value="1"/>
</dbReference>
<evidence type="ECO:0000259" key="4">
    <source>
        <dbReference type="PROSITE" id="PS51387"/>
    </source>
</evidence>
<dbReference type="PROSITE" id="PS51387">
    <property type="entry name" value="FAD_PCMH"/>
    <property type="match status" value="1"/>
</dbReference>
<keyword evidence="3" id="KW-0560">Oxidoreductase</keyword>
<dbReference type="InterPro" id="IPR036318">
    <property type="entry name" value="FAD-bd_PCMH-like_sf"/>
</dbReference>
<dbReference type="InterPro" id="IPR036683">
    <property type="entry name" value="CO_DH_flav_C_dom_sf"/>
</dbReference>
<dbReference type="InterPro" id="IPR002346">
    <property type="entry name" value="Mopterin_DH_FAD-bd"/>
</dbReference>